<reference evidence="2" key="1">
    <citation type="journal article" date="2020" name="Nature">
        <title>Giant virus diversity and host interactions through global metagenomics.</title>
        <authorList>
            <person name="Schulz F."/>
            <person name="Roux S."/>
            <person name="Paez-Espino D."/>
            <person name="Jungbluth S."/>
            <person name="Walsh D.A."/>
            <person name="Denef V.J."/>
            <person name="McMahon K.D."/>
            <person name="Konstantinidis K.T."/>
            <person name="Eloe-Fadrosh E.A."/>
            <person name="Kyrpides N.C."/>
            <person name="Woyke T."/>
        </authorList>
    </citation>
    <scope>NUCLEOTIDE SEQUENCE</scope>
    <source>
        <strain evidence="2">GVMAG-M-3300027833-11</strain>
    </source>
</reference>
<evidence type="ECO:0000313" key="2">
    <source>
        <dbReference type="EMBL" id="QHU30335.1"/>
    </source>
</evidence>
<accession>A0A6C0LK16</accession>
<organism evidence="2">
    <name type="scientific">viral metagenome</name>
    <dbReference type="NCBI Taxonomy" id="1070528"/>
    <lineage>
        <taxon>unclassified sequences</taxon>
        <taxon>metagenomes</taxon>
        <taxon>organismal metagenomes</taxon>
    </lineage>
</organism>
<sequence length="87" mass="10115">MSSIKKEHEGSPSKKTCIENQDNKEQREKMFASNFKKNILYSYMDSENKKILDVMADEGGKKSVKQMFTDSETGRELSYSEMRSRYG</sequence>
<feature type="region of interest" description="Disordered" evidence="1">
    <location>
        <begin position="1"/>
        <end position="25"/>
    </location>
</feature>
<evidence type="ECO:0000256" key="1">
    <source>
        <dbReference type="SAM" id="MobiDB-lite"/>
    </source>
</evidence>
<name>A0A6C0LK16_9ZZZZ</name>
<dbReference type="AlphaFoldDB" id="A0A6C0LK16"/>
<dbReference type="EMBL" id="MN740505">
    <property type="protein sequence ID" value="QHU30335.1"/>
    <property type="molecule type" value="Genomic_DNA"/>
</dbReference>
<protein>
    <submittedName>
        <fullName evidence="2">Uncharacterized protein</fullName>
    </submittedName>
</protein>
<feature type="compositionally biased region" description="Basic and acidic residues" evidence="1">
    <location>
        <begin position="1"/>
        <end position="12"/>
    </location>
</feature>
<proteinExistence type="predicted"/>
<feature type="region of interest" description="Disordered" evidence="1">
    <location>
        <begin position="62"/>
        <end position="87"/>
    </location>
</feature>